<evidence type="ECO:0008006" key="4">
    <source>
        <dbReference type="Google" id="ProtNLM"/>
    </source>
</evidence>
<evidence type="ECO:0000313" key="2">
    <source>
        <dbReference type="EMBL" id="PTQ53745.1"/>
    </source>
</evidence>
<gene>
    <name evidence="2" type="ORF">HSCHL_1513</name>
</gene>
<keyword evidence="1" id="KW-0812">Transmembrane</keyword>
<feature type="transmembrane region" description="Helical" evidence="1">
    <location>
        <begin position="33"/>
        <end position="52"/>
    </location>
</feature>
<keyword evidence="1" id="KW-1133">Transmembrane helix</keyword>
<comment type="caution">
    <text evidence="2">The sequence shown here is derived from an EMBL/GenBank/DDBJ whole genome shotgun (WGS) entry which is preliminary data.</text>
</comment>
<protein>
    <recommendedName>
        <fullName evidence="4">Stage III sporulation protein AF</fullName>
    </recommendedName>
</protein>
<dbReference type="Pfam" id="PF09581">
    <property type="entry name" value="Spore_III_AF"/>
    <property type="match status" value="1"/>
</dbReference>
<dbReference type="EMBL" id="PEBV01000011">
    <property type="protein sequence ID" value="PTQ53745.1"/>
    <property type="molecule type" value="Genomic_DNA"/>
</dbReference>
<sequence>MRFLSDWIRELIFVVLMATVVDLVLPSGQMRRYVRFVLGLFVLVALVGPVFSRFGVRELDERAIWERMARAGSDPFGATARQALARQTARLAEAGVEARAAVARELLEREMAAGLSAAVGRPAEVRVHLGRDGPAPEVRTVEVYFRGQGHKTDSKVPADDPAQDAGTVEAIRVELGAFPSAGSAGRRAPVERRELEAEVLRFFRERYGLPAAAIRIVGP</sequence>
<dbReference type="RefSeq" id="WP_082910561.1">
    <property type="nucleotide sequence ID" value="NZ_CBCSAS010000010.1"/>
</dbReference>
<reference evidence="2 3" key="1">
    <citation type="submission" date="2017-08" db="EMBL/GenBank/DDBJ databases">
        <title>Burning lignite coal seam in the remote Altai Mountains harbors a hydrogen-driven thermophilic microbial community.</title>
        <authorList>
            <person name="Kadnikov V.V."/>
            <person name="Mardanov A.V."/>
            <person name="Ivasenko D."/>
            <person name="Beletsky A.V."/>
            <person name="Karnachuk O.V."/>
            <person name="Ravin N.V."/>
        </authorList>
    </citation>
    <scope>NUCLEOTIDE SEQUENCE [LARGE SCALE GENOMIC DNA]</scope>
    <source>
        <strain evidence="2">AL33</strain>
    </source>
</reference>
<dbReference type="InterPro" id="IPR014245">
    <property type="entry name" value="Spore_III_AF"/>
</dbReference>
<keyword evidence="1" id="KW-0472">Membrane</keyword>
<dbReference type="NCBIfam" id="TIGR02896">
    <property type="entry name" value="spore_III_AF"/>
    <property type="match status" value="1"/>
</dbReference>
<evidence type="ECO:0000313" key="3">
    <source>
        <dbReference type="Proteomes" id="UP000244180"/>
    </source>
</evidence>
<dbReference type="Proteomes" id="UP000244180">
    <property type="component" value="Unassembled WGS sequence"/>
</dbReference>
<name>A0A2T5GC48_HYDSH</name>
<dbReference type="AlphaFoldDB" id="A0A2T5GC48"/>
<evidence type="ECO:0000256" key="1">
    <source>
        <dbReference type="SAM" id="Phobius"/>
    </source>
</evidence>
<accession>A0A2T5GC48</accession>
<feature type="transmembrane region" description="Helical" evidence="1">
    <location>
        <begin position="7"/>
        <end position="27"/>
    </location>
</feature>
<organism evidence="2 3">
    <name type="scientific">Hydrogenibacillus schlegelii</name>
    <name type="common">Bacillus schlegelii</name>
    <dbReference type="NCBI Taxonomy" id="1484"/>
    <lineage>
        <taxon>Bacteria</taxon>
        <taxon>Bacillati</taxon>
        <taxon>Bacillota</taxon>
        <taxon>Bacilli</taxon>
        <taxon>Bacillales</taxon>
        <taxon>Bacillales Family X. Incertae Sedis</taxon>
        <taxon>Hydrogenibacillus</taxon>
    </lineage>
</organism>
<dbReference type="OrthoDB" id="2375554at2"/>
<proteinExistence type="predicted"/>